<evidence type="ECO:0000256" key="1">
    <source>
        <dbReference type="SAM" id="MobiDB-lite"/>
    </source>
</evidence>
<dbReference type="AlphaFoldDB" id="A0AAW0XE60"/>
<feature type="compositionally biased region" description="Basic residues" evidence="1">
    <location>
        <begin position="246"/>
        <end position="258"/>
    </location>
</feature>
<feature type="compositionally biased region" description="Basic and acidic residues" evidence="1">
    <location>
        <begin position="173"/>
        <end position="185"/>
    </location>
</feature>
<feature type="region of interest" description="Disordered" evidence="1">
    <location>
        <begin position="463"/>
        <end position="486"/>
    </location>
</feature>
<feature type="region of interest" description="Disordered" evidence="1">
    <location>
        <begin position="518"/>
        <end position="602"/>
    </location>
</feature>
<dbReference type="InterPro" id="IPR001478">
    <property type="entry name" value="PDZ"/>
</dbReference>
<dbReference type="Pfam" id="PF00595">
    <property type="entry name" value="PDZ"/>
    <property type="match status" value="1"/>
</dbReference>
<gene>
    <name evidence="3" type="ORF">OTU49_004954</name>
</gene>
<dbReference type="Proteomes" id="UP001445076">
    <property type="component" value="Unassembled WGS sequence"/>
</dbReference>
<dbReference type="Gene3D" id="2.30.42.10">
    <property type="match status" value="1"/>
</dbReference>
<feature type="compositionally biased region" description="Pro residues" evidence="1">
    <location>
        <begin position="21"/>
        <end position="30"/>
    </location>
</feature>
<sequence>MVYLSESGQGGWGEVVLPSPSSEPPPPYSPPRVSHHHHFFPQGFPHHHIYHAITEYYDLTSSQPSSLTSHDTASIKDPPPPYPPTTTLKTAHAALNHGPSSAFSPPTKTIKYSYPPPYTPADSNSSGRVKIPQPQVQQQQDPVAPGNRGLASDPRHRSRRLHPPRHQQNISSLDERYRINEDDSRSSGGSRRVPAATTDRHGVYPASSRSVMGSGHPRGPLLRTGKSLELPHERLTQHHPPPTAHTHPRHLHHSHHRTKDTSGHHRTKEPFGTNTQSKSNQLAYVGILPCKPSRVRDKVVPPVDLRGSNRCEEQWMTRASRLEAAAARTMMAARAVPVTAVNNHAHSLEYENNMMRGRLRSCRSLDELSDLLDEEASIPRHHPVVTRSLDDLTEPLYENFDIINAHARRTHERTKHNTSVPDLLEPPPRPPRQRNSSLSSLLEVSNSSAASLSRRALNTSVPDVLEGGGLSWGSPTSTLRSTASTSAATFDRDAMSDISVQLQKIREVARVLGVKYRRGELSSSSASSSGAGSTHTSPRMPPHALTPPPHVPGVPARAPVIHDVLKEGKKLSPPQQVHPRTTTLTRDTDATSQESGYGSVDSRSHRLQQFYFHHPQSHVGKQQQHLREHPHLSKAQQQLSNSSQLASTQYQLEKNESSPGSSQLQRNCPRLAQVTSQSQRQQSFQSRDSLQNPQQSSTFPTQYSQHQLDNLQQHAQHHQQKLHQKHQQRNHHLQWHQAAKQKQPIQQLELHQGVNQDKLGIYIKSVVPGGAADQDGRLQAGDQLLSVDGKSLIGITQERAAEYMMETGPVVTLEVARQGAIYHGLATILSQPSPHVNQHPCGRCVLGQRRLLVLP</sequence>
<feature type="region of interest" description="Disordered" evidence="1">
    <location>
        <begin position="616"/>
        <end position="744"/>
    </location>
</feature>
<evidence type="ECO:0000313" key="3">
    <source>
        <dbReference type="EMBL" id="KAK8736349.1"/>
    </source>
</evidence>
<comment type="caution">
    <text evidence="3">The sequence shown here is derived from an EMBL/GenBank/DDBJ whole genome shotgun (WGS) entry which is preliminary data.</text>
</comment>
<proteinExistence type="predicted"/>
<feature type="compositionally biased region" description="Polar residues" evidence="1">
    <location>
        <begin position="657"/>
        <end position="666"/>
    </location>
</feature>
<reference evidence="3 4" key="1">
    <citation type="journal article" date="2024" name="BMC Genomics">
        <title>Genome assembly of redclaw crayfish (Cherax quadricarinatus) provides insights into its immune adaptation and hypoxia tolerance.</title>
        <authorList>
            <person name="Liu Z."/>
            <person name="Zheng J."/>
            <person name="Li H."/>
            <person name="Fang K."/>
            <person name="Wang S."/>
            <person name="He J."/>
            <person name="Zhou D."/>
            <person name="Weng S."/>
            <person name="Chi M."/>
            <person name="Gu Z."/>
            <person name="He J."/>
            <person name="Li F."/>
            <person name="Wang M."/>
        </authorList>
    </citation>
    <scope>NUCLEOTIDE SEQUENCE [LARGE SCALE GENOMIC DNA]</scope>
    <source>
        <strain evidence="3">ZL_2023a</strain>
    </source>
</reference>
<dbReference type="GO" id="GO:0032880">
    <property type="term" value="P:regulation of protein localization"/>
    <property type="evidence" value="ECO:0007669"/>
    <property type="project" value="TreeGrafter"/>
</dbReference>
<accession>A0AAW0XE60</accession>
<feature type="region of interest" description="Disordered" evidence="1">
    <location>
        <begin position="1"/>
        <end position="34"/>
    </location>
</feature>
<dbReference type="InterPro" id="IPR028842">
    <property type="entry name" value="Afadin"/>
</dbReference>
<dbReference type="PANTHER" id="PTHR10398:SF2">
    <property type="entry name" value="AFADIN"/>
    <property type="match status" value="1"/>
</dbReference>
<feature type="compositionally biased region" description="Polar residues" evidence="1">
    <location>
        <begin position="692"/>
        <end position="704"/>
    </location>
</feature>
<feature type="compositionally biased region" description="Low complexity" evidence="1">
    <location>
        <begin position="132"/>
        <end position="145"/>
    </location>
</feature>
<evidence type="ECO:0000313" key="4">
    <source>
        <dbReference type="Proteomes" id="UP001445076"/>
    </source>
</evidence>
<keyword evidence="4" id="KW-1185">Reference proteome</keyword>
<feature type="compositionally biased region" description="Polar residues" evidence="1">
    <location>
        <begin position="98"/>
        <end position="107"/>
    </location>
</feature>
<dbReference type="EMBL" id="JARKIK010000044">
    <property type="protein sequence ID" value="KAK8736349.1"/>
    <property type="molecule type" value="Genomic_DNA"/>
</dbReference>
<feature type="compositionally biased region" description="Low complexity" evidence="1">
    <location>
        <begin position="522"/>
        <end position="533"/>
    </location>
</feature>
<feature type="compositionally biased region" description="Pro residues" evidence="1">
    <location>
        <begin position="539"/>
        <end position="552"/>
    </location>
</feature>
<feature type="compositionally biased region" description="Basic residues" evidence="1">
    <location>
        <begin position="156"/>
        <end position="165"/>
    </location>
</feature>
<dbReference type="SMART" id="SM00228">
    <property type="entry name" value="PDZ"/>
    <property type="match status" value="1"/>
</dbReference>
<protein>
    <recommendedName>
        <fullName evidence="2">PDZ domain-containing protein</fullName>
    </recommendedName>
</protein>
<dbReference type="PROSITE" id="PS50106">
    <property type="entry name" value="PDZ"/>
    <property type="match status" value="1"/>
</dbReference>
<feature type="region of interest" description="Disordered" evidence="1">
    <location>
        <begin position="62"/>
        <end position="278"/>
    </location>
</feature>
<organism evidence="3 4">
    <name type="scientific">Cherax quadricarinatus</name>
    <name type="common">Australian red claw crayfish</name>
    <dbReference type="NCBI Taxonomy" id="27406"/>
    <lineage>
        <taxon>Eukaryota</taxon>
        <taxon>Metazoa</taxon>
        <taxon>Ecdysozoa</taxon>
        <taxon>Arthropoda</taxon>
        <taxon>Crustacea</taxon>
        <taxon>Multicrustacea</taxon>
        <taxon>Malacostraca</taxon>
        <taxon>Eumalacostraca</taxon>
        <taxon>Eucarida</taxon>
        <taxon>Decapoda</taxon>
        <taxon>Pleocyemata</taxon>
        <taxon>Astacidea</taxon>
        <taxon>Parastacoidea</taxon>
        <taxon>Parastacidae</taxon>
        <taxon>Cherax</taxon>
    </lineage>
</organism>
<dbReference type="GO" id="GO:0050839">
    <property type="term" value="F:cell adhesion molecule binding"/>
    <property type="evidence" value="ECO:0007669"/>
    <property type="project" value="TreeGrafter"/>
</dbReference>
<feature type="domain" description="PDZ" evidence="2">
    <location>
        <begin position="760"/>
        <end position="819"/>
    </location>
</feature>
<feature type="compositionally biased region" description="Polar residues" evidence="1">
    <location>
        <begin position="62"/>
        <end position="72"/>
    </location>
</feature>
<evidence type="ECO:0000259" key="2">
    <source>
        <dbReference type="PROSITE" id="PS50106"/>
    </source>
</evidence>
<name>A0AAW0XE60_CHEQU</name>
<dbReference type="GO" id="GO:0005912">
    <property type="term" value="C:adherens junction"/>
    <property type="evidence" value="ECO:0007669"/>
    <property type="project" value="TreeGrafter"/>
</dbReference>
<dbReference type="InterPro" id="IPR036034">
    <property type="entry name" value="PDZ_sf"/>
</dbReference>
<feature type="compositionally biased region" description="Low complexity" evidence="1">
    <location>
        <begin position="474"/>
        <end position="486"/>
    </location>
</feature>
<feature type="compositionally biased region" description="Low complexity" evidence="1">
    <location>
        <begin position="633"/>
        <end position="649"/>
    </location>
</feature>
<feature type="compositionally biased region" description="Basic residues" evidence="1">
    <location>
        <begin position="715"/>
        <end position="734"/>
    </location>
</feature>
<feature type="compositionally biased region" description="Low complexity" evidence="1">
    <location>
        <begin position="433"/>
        <end position="442"/>
    </location>
</feature>
<feature type="compositionally biased region" description="Low complexity" evidence="1">
    <location>
        <begin position="705"/>
        <end position="714"/>
    </location>
</feature>
<feature type="region of interest" description="Disordered" evidence="1">
    <location>
        <begin position="408"/>
        <end position="442"/>
    </location>
</feature>
<dbReference type="PANTHER" id="PTHR10398">
    <property type="entry name" value="AFADIN"/>
    <property type="match status" value="1"/>
</dbReference>
<dbReference type="SUPFAM" id="SSF50156">
    <property type="entry name" value="PDZ domain-like"/>
    <property type="match status" value="1"/>
</dbReference>
<feature type="compositionally biased region" description="Low complexity" evidence="1">
    <location>
        <begin position="673"/>
        <end position="691"/>
    </location>
</feature>